<name>A0A0M3LPY5_9CAUD</name>
<dbReference type="Proteomes" id="UP000228741">
    <property type="component" value="Segment"/>
</dbReference>
<dbReference type="EMBL" id="KP137432">
    <property type="protein sequence ID" value="AJA72912.1"/>
    <property type="molecule type" value="Genomic_DNA"/>
</dbReference>
<sequence>MDFVATYQKIRINTNHKQFTCNHLGEIWGKENDDFKRFLLRVAFLQDNPEPKPWGAYSPQEKRLLHSFSLWLEQIADFQRVMKRESKLREKHINAPD</sequence>
<evidence type="ECO:0000313" key="2">
    <source>
        <dbReference type="Proteomes" id="UP000228741"/>
    </source>
</evidence>
<accession>A0A0M3LPY5</accession>
<reference evidence="1 2" key="1">
    <citation type="journal article" date="2015" name="BMC Microbiol.">
        <title>Comparative analysis of multiple inducible phages from Mannheimia haemolytica.</title>
        <authorList>
            <person name="Niu Y.D."/>
            <person name="Cook S.R."/>
            <person name="Wang J."/>
            <person name="Klima C.L."/>
            <person name="Hsu Y.H."/>
            <person name="Kropinski A.M."/>
            <person name="Turner D."/>
            <person name="McAllister T.A."/>
        </authorList>
    </citation>
    <scope>NUCLEOTIDE SEQUENCE [LARGE SCALE GENOMIC DNA]</scope>
</reference>
<organism evidence="1 2">
    <name type="scientific">Mannheimia phage vB_MhM_535AP1</name>
    <dbReference type="NCBI Taxonomy" id="1572740"/>
    <lineage>
        <taxon>Viruses</taxon>
        <taxon>Duplodnaviria</taxon>
        <taxon>Heunggongvirae</taxon>
        <taxon>Uroviricota</taxon>
        <taxon>Caudoviricetes</taxon>
        <taxon>Peduoviridae</taxon>
        <taxon>Baylorvirus</taxon>
        <taxon>Baylorvirus PHL101</taxon>
    </lineage>
</organism>
<evidence type="ECO:0000313" key="1">
    <source>
        <dbReference type="EMBL" id="AJA72912.1"/>
    </source>
</evidence>
<gene>
    <name evidence="1" type="ORF">535AP1_39</name>
</gene>
<protein>
    <submittedName>
        <fullName evidence="1">Uncharacterized protein</fullName>
    </submittedName>
</protein>
<proteinExistence type="predicted"/>